<dbReference type="InterPro" id="IPR013744">
    <property type="entry name" value="SidJ"/>
</dbReference>
<dbReference type="Pfam" id="PF08538">
    <property type="entry name" value="DUF1749"/>
    <property type="match status" value="1"/>
</dbReference>
<evidence type="ECO:0000313" key="2">
    <source>
        <dbReference type="Proteomes" id="UP000664132"/>
    </source>
</evidence>
<dbReference type="OrthoDB" id="10034502at2759"/>
<dbReference type="Proteomes" id="UP000664132">
    <property type="component" value="Unassembled WGS sequence"/>
</dbReference>
<sequence length="308" mass="32988">MAVPRKGLVHQYTSRLTAFEHTPTTPSSPPQNVLLFIGGLFDGLLTVPYTTPLAASLPPTWTLAQVHLSSSYTGWGTSNLQKDAAELSKCVAYFRGIKTGKIVLMGHSTGCQDIIEYLTGTGHASRAKIDGGILQGPVSDRQAIEGGLDPALYAGSCETAKAMVEAGDGDEILPSKTMKSFFGPAPVSAKRWLSLASPDHDGDDDFFSSDLSDERFMKTFGALPRDIPLCVLHSGSDEYVDPKMDKDGLIRKWIEVAKNGEGRIDEVHSGVLEGATHNLKGASEEVMAGLVKKVLGFLERLQGAQANL</sequence>
<proteinExistence type="predicted"/>
<reference evidence="1" key="1">
    <citation type="submission" date="2021-02" db="EMBL/GenBank/DDBJ databases">
        <title>Genome sequence Cadophora malorum strain M34.</title>
        <authorList>
            <person name="Stefanovic E."/>
            <person name="Vu D."/>
            <person name="Scully C."/>
            <person name="Dijksterhuis J."/>
            <person name="Roader J."/>
            <person name="Houbraken J."/>
        </authorList>
    </citation>
    <scope>NUCLEOTIDE SEQUENCE</scope>
    <source>
        <strain evidence="1">M34</strain>
    </source>
</reference>
<evidence type="ECO:0008006" key="3">
    <source>
        <dbReference type="Google" id="ProtNLM"/>
    </source>
</evidence>
<dbReference type="AlphaFoldDB" id="A0A8H7TDM7"/>
<accession>A0A8H7TDM7</accession>
<dbReference type="InterPro" id="IPR029058">
    <property type="entry name" value="AB_hydrolase_fold"/>
</dbReference>
<dbReference type="PANTHER" id="PTHR31591">
    <property type="entry name" value="UPF0613 PROTEIN PB24D3.06C"/>
    <property type="match status" value="1"/>
</dbReference>
<dbReference type="SUPFAM" id="SSF53474">
    <property type="entry name" value="alpha/beta-Hydrolases"/>
    <property type="match status" value="1"/>
</dbReference>
<organism evidence="1 2">
    <name type="scientific">Cadophora malorum</name>
    <dbReference type="NCBI Taxonomy" id="108018"/>
    <lineage>
        <taxon>Eukaryota</taxon>
        <taxon>Fungi</taxon>
        <taxon>Dikarya</taxon>
        <taxon>Ascomycota</taxon>
        <taxon>Pezizomycotina</taxon>
        <taxon>Leotiomycetes</taxon>
        <taxon>Helotiales</taxon>
        <taxon>Ploettnerulaceae</taxon>
        <taxon>Cadophora</taxon>
    </lineage>
</organism>
<keyword evidence="2" id="KW-1185">Reference proteome</keyword>
<gene>
    <name evidence="1" type="ORF">IFR04_007241</name>
</gene>
<protein>
    <recommendedName>
        <fullName evidence="3">DUF1749-domain-containing protein</fullName>
    </recommendedName>
</protein>
<dbReference type="Gene3D" id="3.40.50.1820">
    <property type="entry name" value="alpha/beta hydrolase"/>
    <property type="match status" value="1"/>
</dbReference>
<evidence type="ECO:0000313" key="1">
    <source>
        <dbReference type="EMBL" id="KAG4419644.1"/>
    </source>
</evidence>
<comment type="caution">
    <text evidence="1">The sequence shown here is derived from an EMBL/GenBank/DDBJ whole genome shotgun (WGS) entry which is preliminary data.</text>
</comment>
<dbReference type="PANTHER" id="PTHR31591:SF7">
    <property type="entry name" value="DUF1749-DOMAIN-CONTAINING PROTEIN"/>
    <property type="match status" value="1"/>
</dbReference>
<name>A0A8H7TDM7_9HELO</name>
<dbReference type="EMBL" id="JAFJYH010000101">
    <property type="protein sequence ID" value="KAG4419644.1"/>
    <property type="molecule type" value="Genomic_DNA"/>
</dbReference>